<evidence type="ECO:0000313" key="3">
    <source>
        <dbReference type="EMBL" id="QSQ20540.1"/>
    </source>
</evidence>
<dbReference type="PRINTS" id="PR00834">
    <property type="entry name" value="PROTEASES2C"/>
</dbReference>
<feature type="signal peptide" evidence="2">
    <location>
        <begin position="1"/>
        <end position="23"/>
    </location>
</feature>
<reference evidence="3 4" key="1">
    <citation type="submission" date="2021-02" db="EMBL/GenBank/DDBJ databases">
        <title>De Novo genome assembly of isolated myxobacteria.</title>
        <authorList>
            <person name="Stevens D.C."/>
        </authorList>
    </citation>
    <scope>NUCLEOTIDE SEQUENCE [LARGE SCALE GENOMIC DNA]</scope>
    <source>
        <strain evidence="4">SCPEA02</strain>
    </source>
</reference>
<protein>
    <submittedName>
        <fullName evidence="3">Serine protease</fullName>
    </submittedName>
</protein>
<feature type="transmembrane region" description="Helical" evidence="1">
    <location>
        <begin position="233"/>
        <end position="254"/>
    </location>
</feature>
<evidence type="ECO:0000256" key="2">
    <source>
        <dbReference type="SAM" id="SignalP"/>
    </source>
</evidence>
<accession>A0ABX7NP41</accession>
<name>A0ABX7NP41_9BACT</name>
<dbReference type="Gene3D" id="2.40.10.120">
    <property type="match status" value="1"/>
</dbReference>
<keyword evidence="1" id="KW-1133">Transmembrane helix</keyword>
<dbReference type="EMBL" id="CP071090">
    <property type="protein sequence ID" value="QSQ20540.1"/>
    <property type="molecule type" value="Genomic_DNA"/>
</dbReference>
<proteinExistence type="predicted"/>
<evidence type="ECO:0000313" key="4">
    <source>
        <dbReference type="Proteomes" id="UP000662747"/>
    </source>
</evidence>
<feature type="chain" id="PRO_5046130435" evidence="2">
    <location>
        <begin position="24"/>
        <end position="280"/>
    </location>
</feature>
<evidence type="ECO:0000256" key="1">
    <source>
        <dbReference type="SAM" id="Phobius"/>
    </source>
</evidence>
<keyword evidence="3" id="KW-0645">Protease</keyword>
<dbReference type="PANTHER" id="PTHR43019:SF23">
    <property type="entry name" value="PROTEASE DO-LIKE 5, CHLOROPLASTIC"/>
    <property type="match status" value="1"/>
</dbReference>
<dbReference type="Proteomes" id="UP000662747">
    <property type="component" value="Chromosome"/>
</dbReference>
<dbReference type="GO" id="GO:0008233">
    <property type="term" value="F:peptidase activity"/>
    <property type="evidence" value="ECO:0007669"/>
    <property type="project" value="UniProtKB-KW"/>
</dbReference>
<dbReference type="InterPro" id="IPR009003">
    <property type="entry name" value="Peptidase_S1_PA"/>
</dbReference>
<keyword evidence="1" id="KW-0472">Membrane</keyword>
<sequence>MARLSRLLPLLCLAMLSGPPARAEDMSAFAARVKPSIVQLELLGPSGQVVGSGTGFFISEDGLVTTNEHVVEDAQQMRARLPDGSTRQVLGYLARNPERDVALVKLEGTGYSALPLGVDVKVKEGMKVLTVGNPLGLTFSLSEGMVSALRPNGLPEEYQHSEATKHAMIQITAYSGAGSSGSPILSEDGQVIAVLQGGMGLSGNLVFGIPVDVVAKMKADLAPGAVPQPFQEFPWKGAMGSAVFFGLLGVAWAWSKRHEWRRARDLRKSRELASATRYRA</sequence>
<dbReference type="RefSeq" id="WP_206722120.1">
    <property type="nucleotide sequence ID" value="NZ_CP071090.1"/>
</dbReference>
<dbReference type="GO" id="GO:0006508">
    <property type="term" value="P:proteolysis"/>
    <property type="evidence" value="ECO:0007669"/>
    <property type="project" value="UniProtKB-KW"/>
</dbReference>
<keyword evidence="3" id="KW-0378">Hydrolase</keyword>
<dbReference type="SUPFAM" id="SSF50494">
    <property type="entry name" value="Trypsin-like serine proteases"/>
    <property type="match status" value="1"/>
</dbReference>
<gene>
    <name evidence="3" type="ORF">JY651_35655</name>
</gene>
<organism evidence="3 4">
    <name type="scientific">Pyxidicoccus parkwayensis</name>
    <dbReference type="NCBI Taxonomy" id="2813578"/>
    <lineage>
        <taxon>Bacteria</taxon>
        <taxon>Pseudomonadati</taxon>
        <taxon>Myxococcota</taxon>
        <taxon>Myxococcia</taxon>
        <taxon>Myxococcales</taxon>
        <taxon>Cystobacterineae</taxon>
        <taxon>Myxococcaceae</taxon>
        <taxon>Pyxidicoccus</taxon>
    </lineage>
</organism>
<dbReference type="InterPro" id="IPR001940">
    <property type="entry name" value="Peptidase_S1C"/>
</dbReference>
<dbReference type="PANTHER" id="PTHR43019">
    <property type="entry name" value="SERINE ENDOPROTEASE DEGS"/>
    <property type="match status" value="1"/>
</dbReference>
<keyword evidence="1" id="KW-0812">Transmembrane</keyword>
<keyword evidence="2" id="KW-0732">Signal</keyword>
<dbReference type="Pfam" id="PF13365">
    <property type="entry name" value="Trypsin_2"/>
    <property type="match status" value="1"/>
</dbReference>
<keyword evidence="4" id="KW-1185">Reference proteome</keyword>